<keyword evidence="7" id="KW-1185">Reference proteome</keyword>
<dbReference type="InterPro" id="IPR003599">
    <property type="entry name" value="Ig_sub"/>
</dbReference>
<evidence type="ECO:0000313" key="6">
    <source>
        <dbReference type="Ensembl" id="ENSACCP00020004989.1"/>
    </source>
</evidence>
<dbReference type="CDD" id="cd00063">
    <property type="entry name" value="FN3"/>
    <property type="match status" value="7"/>
</dbReference>
<dbReference type="FunFam" id="2.60.40.10:FF:000003">
    <property type="entry name" value="Titin isoform E"/>
    <property type="match status" value="2"/>
</dbReference>
<organism evidence="6 7">
    <name type="scientific">Aquila chrysaetos chrysaetos</name>
    <dbReference type="NCBI Taxonomy" id="223781"/>
    <lineage>
        <taxon>Eukaryota</taxon>
        <taxon>Metazoa</taxon>
        <taxon>Chordata</taxon>
        <taxon>Craniata</taxon>
        <taxon>Vertebrata</taxon>
        <taxon>Euteleostomi</taxon>
        <taxon>Archelosauria</taxon>
        <taxon>Archosauria</taxon>
        <taxon>Dinosauria</taxon>
        <taxon>Saurischia</taxon>
        <taxon>Theropoda</taxon>
        <taxon>Coelurosauria</taxon>
        <taxon>Aves</taxon>
        <taxon>Neognathae</taxon>
        <taxon>Neoaves</taxon>
        <taxon>Telluraves</taxon>
        <taxon>Accipitrimorphae</taxon>
        <taxon>Accipitriformes</taxon>
        <taxon>Accipitridae</taxon>
        <taxon>Accipitrinae</taxon>
        <taxon>Aquila</taxon>
    </lineage>
</organism>
<feature type="domain" description="Ig-like" evidence="4">
    <location>
        <begin position="685"/>
        <end position="812"/>
    </location>
</feature>
<dbReference type="GO" id="GO:0031430">
    <property type="term" value="C:M band"/>
    <property type="evidence" value="ECO:0007669"/>
    <property type="project" value="TreeGrafter"/>
</dbReference>
<dbReference type="InterPro" id="IPR036116">
    <property type="entry name" value="FN3_sf"/>
</dbReference>
<keyword evidence="1" id="KW-0677">Repeat</keyword>
<feature type="domain" description="Fibronectin type-III" evidence="5">
    <location>
        <begin position="184"/>
        <end position="281"/>
    </location>
</feature>
<feature type="domain" description="Fibronectin type-III" evidence="5">
    <location>
        <begin position="483"/>
        <end position="578"/>
    </location>
</feature>
<feature type="region of interest" description="Disordered" evidence="3">
    <location>
        <begin position="265"/>
        <end position="292"/>
    </location>
</feature>
<feature type="domain" description="Fibronectin type-III" evidence="5">
    <location>
        <begin position="382"/>
        <end position="477"/>
    </location>
</feature>
<dbReference type="GeneTree" id="ENSGT01150000286978"/>
<dbReference type="PANTHER" id="PTHR14340:SF13">
    <property type="entry name" value="TITIN"/>
    <property type="match status" value="1"/>
</dbReference>
<dbReference type="Ensembl" id="ENSACCT00020005202.1">
    <property type="protein sequence ID" value="ENSACCP00020004989.1"/>
    <property type="gene ID" value="ENSACCG00020003422.1"/>
</dbReference>
<dbReference type="FunFam" id="2.60.40.10:FF:001345">
    <property type="entry name" value="titin isoform X1"/>
    <property type="match status" value="1"/>
</dbReference>
<dbReference type="InterPro" id="IPR036179">
    <property type="entry name" value="Ig-like_dom_sf"/>
</dbReference>
<dbReference type="PRINTS" id="PR00014">
    <property type="entry name" value="FNTYPEIII"/>
</dbReference>
<name>A0A663DZ01_AQUCH</name>
<evidence type="ECO:0000259" key="4">
    <source>
        <dbReference type="PROSITE" id="PS50835"/>
    </source>
</evidence>
<dbReference type="FunFam" id="2.60.40.10:FF:001115">
    <property type="entry name" value="Titin b"/>
    <property type="match status" value="1"/>
</dbReference>
<evidence type="ECO:0000256" key="3">
    <source>
        <dbReference type="SAM" id="MobiDB-lite"/>
    </source>
</evidence>
<dbReference type="GO" id="GO:0048738">
    <property type="term" value="P:cardiac muscle tissue development"/>
    <property type="evidence" value="ECO:0007669"/>
    <property type="project" value="TreeGrafter"/>
</dbReference>
<dbReference type="FunFam" id="2.60.40.10:FF:000011">
    <property type="entry name" value="Titin b"/>
    <property type="match status" value="1"/>
</dbReference>
<dbReference type="Gene3D" id="2.60.40.10">
    <property type="entry name" value="Immunoglobulins"/>
    <property type="match status" value="13"/>
</dbReference>
<dbReference type="FunFam" id="2.60.40.10:FF:000983">
    <property type="entry name" value="titin isoform X1"/>
    <property type="match status" value="1"/>
</dbReference>
<dbReference type="SUPFAM" id="SSF49265">
    <property type="entry name" value="Fibronectin type III"/>
    <property type="match status" value="4"/>
</dbReference>
<reference evidence="6" key="1">
    <citation type="submission" date="2025-08" db="UniProtKB">
        <authorList>
            <consortium name="Ensembl"/>
        </authorList>
    </citation>
    <scope>IDENTIFICATION</scope>
</reference>
<evidence type="ECO:0000256" key="2">
    <source>
        <dbReference type="ARBA" id="ARBA00023319"/>
    </source>
</evidence>
<dbReference type="InterPro" id="IPR003961">
    <property type="entry name" value="FN3_dom"/>
</dbReference>
<feature type="domain" description="Ig-like" evidence="4">
    <location>
        <begin position="911"/>
        <end position="999"/>
    </location>
</feature>
<evidence type="ECO:0000259" key="5">
    <source>
        <dbReference type="PROSITE" id="PS50853"/>
    </source>
</evidence>
<dbReference type="Proteomes" id="UP000472275">
    <property type="component" value="Chromosome 6"/>
</dbReference>
<feature type="domain" description="Fibronectin type-III" evidence="5">
    <location>
        <begin position="584"/>
        <end position="679"/>
    </location>
</feature>
<dbReference type="PANTHER" id="PTHR14340">
    <property type="entry name" value="MICROFIBRIL-ASSOCIATED GLYCOPROTEIN 3"/>
    <property type="match status" value="1"/>
</dbReference>
<feature type="domain" description="Ig-like" evidence="4">
    <location>
        <begin position="88"/>
        <end position="159"/>
    </location>
</feature>
<dbReference type="FunFam" id="2.60.40.10:FF:000002">
    <property type="entry name" value="Titin a"/>
    <property type="match status" value="1"/>
</dbReference>
<dbReference type="InParanoid" id="A0A663DZ01"/>
<dbReference type="InterPro" id="IPR013783">
    <property type="entry name" value="Ig-like_fold"/>
</dbReference>
<dbReference type="Pfam" id="PF00041">
    <property type="entry name" value="fn3"/>
    <property type="match status" value="7"/>
</dbReference>
<feature type="domain" description="Ig-like" evidence="4">
    <location>
        <begin position="1122"/>
        <end position="1211"/>
    </location>
</feature>
<accession>A0A663DZ01</accession>
<dbReference type="GO" id="GO:0045214">
    <property type="term" value="P:sarcomere organization"/>
    <property type="evidence" value="ECO:0007669"/>
    <property type="project" value="TreeGrafter"/>
</dbReference>
<feature type="domain" description="Fibronectin type-III" evidence="5">
    <location>
        <begin position="817"/>
        <end position="912"/>
    </location>
</feature>
<feature type="compositionally biased region" description="Pro residues" evidence="3">
    <location>
        <begin position="279"/>
        <end position="289"/>
    </location>
</feature>
<sequence length="1241" mass="140679">MTLTWYPPEDDGDSQITGYIVERKEVRADRWIRVNKVPVTMTRYRSTGLVEGLEYEHRVTAINARGTGKPSRPSKSAHDMLILFTEYPDYELDEKYQEGLMVRQGGVIRLTIPIKGKPIPICKWTKEGHDISKRAMIATSDTHTELVIKDAEREDSGTYDLALENKCGKKAVYIKVRVIGIPNPPEGPLEYDDIQARSVRVSWRPPTDDGGADILGYIVERREVPKTAWYTVDSRVKGTSLVVKGLKENVEYHFRVSAENHFGISKSLKSEEPAVPKTPLNPPEPPNNPPEVLGVTKSSVNLSWSRPKDDGGSRVTGYYIERKETSTEKWVRHNKTQITTTMYTVTGLVPDAEYQFRIIAQNDIGESEASAASEPVVCKDPFGKKMFITSIFKDSITLEWERPESDGGKEILGYWVEYRQSGESTWKKCNKERIKDRQFTVGGLLEATEYEFRVFAENQTGLSRPRRTAMAVKTKLTYKPEKPVGPIVIESILKNSVVISWKPPEDDGGAMITNYIIEKCEAKEGAEWQLVSSSISGTTCRIVNLTENAGYYFRVSAQNTYGISEALEVSSVVVMKPPFEKPGQPGQPVASAVTKDSCVVSWKPPASDGGAKIRTYYLEKREKKQNKWISVTTDEIRETVYSVKDLIEGLEYEFRVKCENLGGESEWSEVSQPVIPKSDVPIQAPHFKEELRNLNVKFQANATFVCKVTGHPKPIVKWYRQGKEIMPDAVHALRGEVVSIKIPFSGKPHPVITWQKGQDLIDTNGHYQVIVTRSFTSLVFPNGVDRKDAGFYIVCAKNRFGIDQKTVELDVADVPDPPRGLKVTDISRDSVNLTWNEPATDGGSRIINYIIEKRATTAERWIRVAQARDTRYTVVNLFGKTTYQFRVIAENKFGHSITVAKVKVAPIDIGPIAGQIKHTVTEEGGHAKYVCRIENYDQSTQVTWYFGMRQLESNEKYEIKYEDGVATMYVKDVSKSDDGTYRCKVVNDYGEDSSYAELFVKGVREISEHYRCRTVRKVKRRVDTMRLLERPPEFTLPLYNRTAYVGENVRFGVTITVHPEPRLTWFKSGQKIKPGDDDKKYTFESDKGLYQLVINNVTEEDDAEYSIVARNKYGEDNATLRPMFKRLLANAECQEGQNVSFEIRVSGVPKPTLKWEKDGQPLSFGPNFDIIHEGLDYYALHIRDTLPEDSGYYRVTATNSAGSTSCQAYLKVERLKYVKREYKTEEELRLEEELELGFSAS</sequence>
<dbReference type="InterPro" id="IPR003598">
    <property type="entry name" value="Ig_sub2"/>
</dbReference>
<feature type="domain" description="Fibronectin type-III" evidence="5">
    <location>
        <begin position="1"/>
        <end position="82"/>
    </location>
</feature>
<dbReference type="Pfam" id="PF07679">
    <property type="entry name" value="I-set"/>
    <property type="match status" value="5"/>
</dbReference>
<dbReference type="InterPro" id="IPR007110">
    <property type="entry name" value="Ig-like_dom"/>
</dbReference>
<dbReference type="AlphaFoldDB" id="A0A663DZ01"/>
<dbReference type="SUPFAM" id="SSF48726">
    <property type="entry name" value="Immunoglobulin"/>
    <property type="match status" value="5"/>
</dbReference>
<dbReference type="CDD" id="cd20927">
    <property type="entry name" value="IgI_Titin_M1-like"/>
    <property type="match status" value="1"/>
</dbReference>
<feature type="domain" description="Ig-like" evidence="4">
    <location>
        <begin position="1032"/>
        <end position="1121"/>
    </location>
</feature>
<dbReference type="FunFam" id="2.60.40.10:FF:000867">
    <property type="entry name" value="Titin a"/>
    <property type="match status" value="1"/>
</dbReference>
<evidence type="ECO:0000313" key="7">
    <source>
        <dbReference type="Proteomes" id="UP000472275"/>
    </source>
</evidence>
<dbReference type="InterPro" id="IPR013098">
    <property type="entry name" value="Ig_I-set"/>
</dbReference>
<dbReference type="GO" id="GO:0008307">
    <property type="term" value="F:structural constituent of muscle"/>
    <property type="evidence" value="ECO:0007669"/>
    <property type="project" value="TreeGrafter"/>
</dbReference>
<dbReference type="SMART" id="SM00408">
    <property type="entry name" value="IGc2"/>
    <property type="match status" value="4"/>
</dbReference>
<proteinExistence type="predicted"/>
<feature type="domain" description="Fibronectin type-III" evidence="5">
    <location>
        <begin position="285"/>
        <end position="381"/>
    </location>
</feature>
<protein>
    <recommendedName>
        <fullName evidence="8">Titin</fullName>
    </recommendedName>
</protein>
<dbReference type="PROSITE" id="PS50835">
    <property type="entry name" value="IG_LIKE"/>
    <property type="match status" value="5"/>
</dbReference>
<dbReference type="FunFam" id="2.60.40.10:FF:000673">
    <property type="entry name" value="Titin a"/>
    <property type="match status" value="1"/>
</dbReference>
<dbReference type="FunFam" id="2.60.40.10:FF:000127">
    <property type="entry name" value="titin isoform X1"/>
    <property type="match status" value="2"/>
</dbReference>
<dbReference type="SMART" id="SM00060">
    <property type="entry name" value="FN3"/>
    <property type="match status" value="7"/>
</dbReference>
<dbReference type="SMART" id="SM00409">
    <property type="entry name" value="IG"/>
    <property type="match status" value="5"/>
</dbReference>
<keyword evidence="2" id="KW-0393">Immunoglobulin domain</keyword>
<reference evidence="6" key="2">
    <citation type="submission" date="2025-09" db="UniProtKB">
        <authorList>
            <consortium name="Ensembl"/>
        </authorList>
    </citation>
    <scope>IDENTIFICATION</scope>
</reference>
<evidence type="ECO:0000256" key="1">
    <source>
        <dbReference type="ARBA" id="ARBA00022737"/>
    </source>
</evidence>
<dbReference type="PROSITE" id="PS50853">
    <property type="entry name" value="FN3"/>
    <property type="match status" value="7"/>
</dbReference>
<dbReference type="CDD" id="cd05748">
    <property type="entry name" value="Ig_Titin_like"/>
    <property type="match status" value="2"/>
</dbReference>
<evidence type="ECO:0008006" key="8">
    <source>
        <dbReference type="Google" id="ProtNLM"/>
    </source>
</evidence>